<dbReference type="InterPro" id="IPR002919">
    <property type="entry name" value="TIL_dom"/>
</dbReference>
<sequence>MKYLLITLAVAASYCSLTNSQSLDGTKIACKKNEIWLKCSSDCEPTCQDIIEARKNVLMSGKSCGPPKCECIQGFFRAPNGDCVSEDTCTKLITQKPSTQKPITKPHTHPTPEPSTRPPPQPVCNLKCHDNEVCVTKCSVDCEQQCGRPIKKCTLECGGDRCQCKPGYFRFGKRCIKKQECPTVTVVPITTPSRSTTRRIRPTRIPGPDCDKKCNPGEVCVACTLDCEQKCGEPVKTCLPKCGQLRCQCKKGYFRLGKQCVKRRECPGFTKPTTDGNNTPTTRRTRPTQTSTITPPSVPCTLQCGKGQECVTCSKHCNQKCGSPFKKCDFKCGPMRCQCKKGFFRLGKACVPTCPPVTVKPTTDKVTEPTRPTKIPGQPTTPAICRKGCNQGEECVMCSTHCEKKCGENPKKICLPTCGKSRCQCKKGHFRLGNICVPKCPSVTITPPTKPHTFSTTEVTKPYTGKPTTQKPVCGKNEIYLFCSSDCMPTCHELTQRIDIKIRIGCSDNVLKACGAPKCDCKQGFFRNHKGECVTEEECGPKIAIKVSIAAKR</sequence>
<keyword evidence="7" id="KW-1185">Reference proteome</keyword>
<dbReference type="WBParaSite" id="PTRK_0000647000.1">
    <property type="protein sequence ID" value="PTRK_0000647000.1"/>
    <property type="gene ID" value="PTRK_0000647000"/>
</dbReference>
<evidence type="ECO:0000256" key="4">
    <source>
        <dbReference type="SAM" id="MobiDB-lite"/>
    </source>
</evidence>
<dbReference type="PANTHER" id="PTHR23259:SF82">
    <property type="entry name" value="SERINE PROTEASE INHIBITOR 1 PROTEIN"/>
    <property type="match status" value="1"/>
</dbReference>
<name>A0A0N4ZFD9_PARTI</name>
<feature type="chain" id="PRO_5005891624" evidence="5">
    <location>
        <begin position="21"/>
        <end position="553"/>
    </location>
</feature>
<dbReference type="GO" id="GO:0004867">
    <property type="term" value="F:serine-type endopeptidase inhibitor activity"/>
    <property type="evidence" value="ECO:0007669"/>
    <property type="project" value="UniProtKB-KW"/>
</dbReference>
<dbReference type="Pfam" id="PF01826">
    <property type="entry name" value="TIL"/>
    <property type="match status" value="2"/>
</dbReference>
<dbReference type="InterPro" id="IPR051368">
    <property type="entry name" value="SerProtInhib-TIL_Domain"/>
</dbReference>
<evidence type="ECO:0000256" key="5">
    <source>
        <dbReference type="SAM" id="SignalP"/>
    </source>
</evidence>
<dbReference type="SUPFAM" id="SSF57567">
    <property type="entry name" value="Serine protease inhibitors"/>
    <property type="match status" value="2"/>
</dbReference>
<keyword evidence="2" id="KW-0722">Serine protease inhibitor</keyword>
<evidence type="ECO:0000313" key="8">
    <source>
        <dbReference type="WBParaSite" id="PTRK_0000647000.1"/>
    </source>
</evidence>
<evidence type="ECO:0000256" key="3">
    <source>
        <dbReference type="ARBA" id="ARBA00023157"/>
    </source>
</evidence>
<feature type="region of interest" description="Disordered" evidence="4">
    <location>
        <begin position="98"/>
        <end position="119"/>
    </location>
</feature>
<evidence type="ECO:0000313" key="7">
    <source>
        <dbReference type="Proteomes" id="UP000038045"/>
    </source>
</evidence>
<dbReference type="CDD" id="cd19941">
    <property type="entry name" value="TIL"/>
    <property type="match status" value="2"/>
</dbReference>
<feature type="domain" description="TIL" evidence="6">
    <location>
        <begin position="30"/>
        <end position="89"/>
    </location>
</feature>
<organism evidence="7 8">
    <name type="scientific">Parastrongyloides trichosuri</name>
    <name type="common">Possum-specific nematode worm</name>
    <dbReference type="NCBI Taxonomy" id="131310"/>
    <lineage>
        <taxon>Eukaryota</taxon>
        <taxon>Metazoa</taxon>
        <taxon>Ecdysozoa</taxon>
        <taxon>Nematoda</taxon>
        <taxon>Chromadorea</taxon>
        <taxon>Rhabditida</taxon>
        <taxon>Tylenchina</taxon>
        <taxon>Panagrolaimomorpha</taxon>
        <taxon>Strongyloidoidea</taxon>
        <taxon>Strongyloididae</taxon>
        <taxon>Parastrongyloides</taxon>
    </lineage>
</organism>
<evidence type="ECO:0000256" key="2">
    <source>
        <dbReference type="ARBA" id="ARBA00022900"/>
    </source>
</evidence>
<dbReference type="AlphaFoldDB" id="A0A0N4ZFD9"/>
<accession>A0A0N4ZFD9</accession>
<dbReference type="STRING" id="131310.A0A0N4ZFD9"/>
<keyword evidence="5" id="KW-0732">Signal</keyword>
<dbReference type="Gene3D" id="2.10.25.10">
    <property type="entry name" value="Laminin"/>
    <property type="match status" value="4"/>
</dbReference>
<dbReference type="InterPro" id="IPR036084">
    <property type="entry name" value="Ser_inhib-like_sf"/>
</dbReference>
<reference evidence="8" key="1">
    <citation type="submission" date="2017-02" db="UniProtKB">
        <authorList>
            <consortium name="WormBaseParasite"/>
        </authorList>
    </citation>
    <scope>IDENTIFICATION</scope>
</reference>
<proteinExistence type="predicted"/>
<keyword evidence="3" id="KW-1015">Disulfide bond</keyword>
<keyword evidence="1" id="KW-0646">Protease inhibitor</keyword>
<dbReference type="Proteomes" id="UP000038045">
    <property type="component" value="Unplaced"/>
</dbReference>
<feature type="compositionally biased region" description="Pro residues" evidence="4">
    <location>
        <begin position="109"/>
        <end position="119"/>
    </location>
</feature>
<feature type="signal peptide" evidence="5">
    <location>
        <begin position="1"/>
        <end position="20"/>
    </location>
</feature>
<feature type="region of interest" description="Disordered" evidence="4">
    <location>
        <begin position="271"/>
        <end position="294"/>
    </location>
</feature>
<evidence type="ECO:0000259" key="6">
    <source>
        <dbReference type="Pfam" id="PF01826"/>
    </source>
</evidence>
<dbReference type="PANTHER" id="PTHR23259">
    <property type="entry name" value="RIDDLE"/>
    <property type="match status" value="1"/>
</dbReference>
<feature type="domain" description="TIL" evidence="6">
    <location>
        <begin position="474"/>
        <end position="539"/>
    </location>
</feature>
<protein>
    <submittedName>
        <fullName evidence="8">TIL domain-containing protein</fullName>
    </submittedName>
</protein>
<evidence type="ECO:0000256" key="1">
    <source>
        <dbReference type="ARBA" id="ARBA00022690"/>
    </source>
</evidence>